<dbReference type="RefSeq" id="WP_184672813.1">
    <property type="nucleotide sequence ID" value="NZ_BAABAI010000016.1"/>
</dbReference>
<evidence type="ECO:0000313" key="2">
    <source>
        <dbReference type="Proteomes" id="UP000542674"/>
    </source>
</evidence>
<reference evidence="1 2" key="1">
    <citation type="submission" date="2020-08" db="EMBL/GenBank/DDBJ databases">
        <title>Sequencing the genomes of 1000 actinobacteria strains.</title>
        <authorList>
            <person name="Klenk H.-P."/>
        </authorList>
    </citation>
    <scope>NUCLEOTIDE SEQUENCE [LARGE SCALE GENOMIC DNA]</scope>
    <source>
        <strain evidence="1 2">DSM 45084</strain>
    </source>
</reference>
<accession>A0A7W7T891</accession>
<proteinExistence type="predicted"/>
<evidence type="ECO:0000313" key="1">
    <source>
        <dbReference type="EMBL" id="MBB4967812.1"/>
    </source>
</evidence>
<name>A0A7W7T891_9PSEU</name>
<organism evidence="1 2">
    <name type="scientific">Saccharothrix violaceirubra</name>
    <dbReference type="NCBI Taxonomy" id="413306"/>
    <lineage>
        <taxon>Bacteria</taxon>
        <taxon>Bacillati</taxon>
        <taxon>Actinomycetota</taxon>
        <taxon>Actinomycetes</taxon>
        <taxon>Pseudonocardiales</taxon>
        <taxon>Pseudonocardiaceae</taxon>
        <taxon>Saccharothrix</taxon>
    </lineage>
</organism>
<protein>
    <submittedName>
        <fullName evidence="1">Uncharacterized protein</fullName>
    </submittedName>
</protein>
<comment type="caution">
    <text evidence="1">The sequence shown here is derived from an EMBL/GenBank/DDBJ whole genome shotgun (WGS) entry which is preliminary data.</text>
</comment>
<keyword evidence="2" id="KW-1185">Reference proteome</keyword>
<dbReference type="AlphaFoldDB" id="A0A7W7T891"/>
<dbReference type="EMBL" id="JACHJS010000001">
    <property type="protein sequence ID" value="MBB4967812.1"/>
    <property type="molecule type" value="Genomic_DNA"/>
</dbReference>
<gene>
    <name evidence="1" type="ORF">F4559_005171</name>
</gene>
<sequence>MPGYEPKIGQEFGEFARELAVEEAPGLFAIVDQYDNEGQVAGYGLEFGDRAEFVTVEGDFRLSGVDAHGIVDLYGRMVDADVRLVPLGKTGGGGS</sequence>
<dbReference type="Proteomes" id="UP000542674">
    <property type="component" value="Unassembled WGS sequence"/>
</dbReference>